<dbReference type="GO" id="GO:0006805">
    <property type="term" value="P:xenobiotic metabolic process"/>
    <property type="evidence" value="ECO:0007669"/>
    <property type="project" value="TreeGrafter"/>
</dbReference>
<dbReference type="InterPro" id="IPR050182">
    <property type="entry name" value="Cytochrome_P450_fam2"/>
</dbReference>
<reference evidence="6" key="1">
    <citation type="submission" date="2022-11" db="UniProtKB">
        <authorList>
            <consortium name="WormBaseParasite"/>
        </authorList>
    </citation>
    <scope>IDENTIFICATION</scope>
</reference>
<keyword evidence="5" id="KW-1185">Reference proteome</keyword>
<dbReference type="PRINTS" id="PR00463">
    <property type="entry name" value="EP450I"/>
</dbReference>
<dbReference type="AlphaFoldDB" id="A0A915DT43"/>
<evidence type="ECO:0000313" key="6">
    <source>
        <dbReference type="WBParaSite" id="jg23375"/>
    </source>
</evidence>
<dbReference type="InterPro" id="IPR002401">
    <property type="entry name" value="Cyt_P450_E_grp-I"/>
</dbReference>
<dbReference type="GO" id="GO:0005506">
    <property type="term" value="F:iron ion binding"/>
    <property type="evidence" value="ECO:0007669"/>
    <property type="project" value="InterPro"/>
</dbReference>
<dbReference type="GO" id="GO:0006082">
    <property type="term" value="P:organic acid metabolic process"/>
    <property type="evidence" value="ECO:0007669"/>
    <property type="project" value="TreeGrafter"/>
</dbReference>
<organism evidence="5 6">
    <name type="scientific">Ditylenchus dipsaci</name>
    <dbReference type="NCBI Taxonomy" id="166011"/>
    <lineage>
        <taxon>Eukaryota</taxon>
        <taxon>Metazoa</taxon>
        <taxon>Ecdysozoa</taxon>
        <taxon>Nematoda</taxon>
        <taxon>Chromadorea</taxon>
        <taxon>Rhabditida</taxon>
        <taxon>Tylenchina</taxon>
        <taxon>Tylenchomorpha</taxon>
        <taxon>Sphaerularioidea</taxon>
        <taxon>Anguinidae</taxon>
        <taxon>Anguininae</taxon>
        <taxon>Ditylenchus</taxon>
    </lineage>
</organism>
<dbReference type="Proteomes" id="UP000887574">
    <property type="component" value="Unplaced"/>
</dbReference>
<dbReference type="InterPro" id="IPR001128">
    <property type="entry name" value="Cyt_P450"/>
</dbReference>
<keyword evidence="2" id="KW-0479">Metal-binding</keyword>
<dbReference type="Gene3D" id="1.10.630.10">
    <property type="entry name" value="Cytochrome P450"/>
    <property type="match status" value="1"/>
</dbReference>
<keyword evidence="4" id="KW-0503">Monooxygenase</keyword>
<evidence type="ECO:0000256" key="1">
    <source>
        <dbReference type="ARBA" id="ARBA00010617"/>
    </source>
</evidence>
<dbReference type="Pfam" id="PF00067">
    <property type="entry name" value="p450"/>
    <property type="match status" value="1"/>
</dbReference>
<dbReference type="PANTHER" id="PTHR24300">
    <property type="entry name" value="CYTOCHROME P450 508A4-RELATED"/>
    <property type="match status" value="1"/>
</dbReference>
<dbReference type="GO" id="GO:0005737">
    <property type="term" value="C:cytoplasm"/>
    <property type="evidence" value="ECO:0007669"/>
    <property type="project" value="TreeGrafter"/>
</dbReference>
<evidence type="ECO:0000313" key="5">
    <source>
        <dbReference type="Proteomes" id="UP000887574"/>
    </source>
</evidence>
<evidence type="ECO:0000256" key="4">
    <source>
        <dbReference type="ARBA" id="ARBA00023033"/>
    </source>
</evidence>
<dbReference type="SUPFAM" id="SSF48264">
    <property type="entry name" value="Cytochrome P450"/>
    <property type="match status" value="1"/>
</dbReference>
<dbReference type="GO" id="GO:0020037">
    <property type="term" value="F:heme binding"/>
    <property type="evidence" value="ECO:0007669"/>
    <property type="project" value="InterPro"/>
</dbReference>
<dbReference type="WBParaSite" id="jg23375">
    <property type="protein sequence ID" value="jg23375"/>
    <property type="gene ID" value="jg23375"/>
</dbReference>
<sequence>MELFLFAANFFNTFQVYPSNPMDPPTVDKITGFAFSGSIHGVVRTEGKQWREMRRFTTQTLRNLGMGKSGKTGIETKIVTEVDFLIKTLKKAVQSGVQEHNVMELIDVSVGSIITQIMFGYRFSETSRSQFFDLKRTMAQETQMSSQTLCKMNFDQNINKQLGFFDQQISHQIMKRAARATENDDLPPENFVDAFLAKMDISTLRCLCFELYGAGQETTSSTLNFLVLYLMIYPRVQRKLQEELDRVISSARTILSEL</sequence>
<accession>A0A915DT43</accession>
<dbReference type="GO" id="GO:0016712">
    <property type="term" value="F:oxidoreductase activity, acting on paired donors, with incorporation or reduction of molecular oxygen, reduced flavin or flavoprotein as one donor, and incorporation of one atom of oxygen"/>
    <property type="evidence" value="ECO:0007669"/>
    <property type="project" value="TreeGrafter"/>
</dbReference>
<name>A0A915DT43_9BILA</name>
<keyword evidence="3" id="KW-0408">Iron</keyword>
<proteinExistence type="inferred from homology"/>
<protein>
    <submittedName>
        <fullName evidence="6">Cytochrome P450</fullName>
    </submittedName>
</protein>
<evidence type="ECO:0000256" key="3">
    <source>
        <dbReference type="ARBA" id="ARBA00023004"/>
    </source>
</evidence>
<keyword evidence="4" id="KW-0560">Oxidoreductase</keyword>
<comment type="similarity">
    <text evidence="1">Belongs to the cytochrome P450 family.</text>
</comment>
<evidence type="ECO:0000256" key="2">
    <source>
        <dbReference type="ARBA" id="ARBA00022723"/>
    </source>
</evidence>
<dbReference type="PANTHER" id="PTHR24300:SF375">
    <property type="entry name" value="CYTOCHROME P450 FAMILY"/>
    <property type="match status" value="1"/>
</dbReference>
<dbReference type="InterPro" id="IPR036396">
    <property type="entry name" value="Cyt_P450_sf"/>
</dbReference>